<dbReference type="PROSITE" id="PS00018">
    <property type="entry name" value="EF_HAND_1"/>
    <property type="match status" value="1"/>
</dbReference>
<name>A0A813GYJ2_POLGL</name>
<dbReference type="InterPro" id="IPR011992">
    <property type="entry name" value="EF-hand-dom_pair"/>
</dbReference>
<dbReference type="Proteomes" id="UP000626109">
    <property type="component" value="Unassembled WGS sequence"/>
</dbReference>
<dbReference type="InterPro" id="IPR002048">
    <property type="entry name" value="EF_hand_dom"/>
</dbReference>
<dbReference type="Gene3D" id="1.10.238.10">
    <property type="entry name" value="EF-hand"/>
    <property type="match status" value="1"/>
</dbReference>
<dbReference type="SUPFAM" id="SSF47473">
    <property type="entry name" value="EF-hand"/>
    <property type="match status" value="1"/>
</dbReference>
<dbReference type="EMBL" id="CAJNNW010000731">
    <property type="protein sequence ID" value="CAE8630376.1"/>
    <property type="molecule type" value="Genomic_DNA"/>
</dbReference>
<proteinExistence type="predicted"/>
<gene>
    <name evidence="3" type="ORF">PGLA2088_LOCUS979</name>
</gene>
<dbReference type="GO" id="GO:0005509">
    <property type="term" value="F:calcium ion binding"/>
    <property type="evidence" value="ECO:0007669"/>
    <property type="project" value="InterPro"/>
</dbReference>
<accession>A0A813GYJ2</accession>
<dbReference type="PROSITE" id="PS50222">
    <property type="entry name" value="EF_HAND_2"/>
    <property type="match status" value="1"/>
</dbReference>
<reference evidence="3" key="1">
    <citation type="submission" date="2021-02" db="EMBL/GenBank/DDBJ databases">
        <authorList>
            <person name="Dougan E. K."/>
            <person name="Rhodes N."/>
            <person name="Thang M."/>
            <person name="Chan C."/>
        </authorList>
    </citation>
    <scope>NUCLEOTIDE SEQUENCE</scope>
</reference>
<comment type="caution">
    <text evidence="3">The sequence shown here is derived from an EMBL/GenBank/DDBJ whole genome shotgun (WGS) entry which is preliminary data.</text>
</comment>
<evidence type="ECO:0000259" key="2">
    <source>
        <dbReference type="PROSITE" id="PS50222"/>
    </source>
</evidence>
<feature type="domain" description="EF-hand" evidence="2">
    <location>
        <begin position="64"/>
        <end position="99"/>
    </location>
</feature>
<sequence>MGSACCREPDEIQGFAFPEDAQRALSRSKGGSRGSCGCPCSAGMASSEASADAVEEYEHLPLDELDHLLRELFRLHDLNGNGLLEIEELVQLNSKVAMLHHGKDTDLLAVKAKYRSLFRERLDPDGKPVTYAKFRRYVTE</sequence>
<dbReference type="InterPro" id="IPR018247">
    <property type="entry name" value="EF_Hand_1_Ca_BS"/>
</dbReference>
<feature type="non-terminal residue" evidence="3">
    <location>
        <position position="140"/>
    </location>
</feature>
<organism evidence="3 4">
    <name type="scientific">Polarella glacialis</name>
    <name type="common">Dinoflagellate</name>
    <dbReference type="NCBI Taxonomy" id="89957"/>
    <lineage>
        <taxon>Eukaryota</taxon>
        <taxon>Sar</taxon>
        <taxon>Alveolata</taxon>
        <taxon>Dinophyceae</taxon>
        <taxon>Suessiales</taxon>
        <taxon>Suessiaceae</taxon>
        <taxon>Polarella</taxon>
    </lineage>
</organism>
<evidence type="ECO:0000313" key="4">
    <source>
        <dbReference type="Proteomes" id="UP000626109"/>
    </source>
</evidence>
<evidence type="ECO:0000313" key="3">
    <source>
        <dbReference type="EMBL" id="CAE8630376.1"/>
    </source>
</evidence>
<dbReference type="AlphaFoldDB" id="A0A813GYJ2"/>
<protein>
    <recommendedName>
        <fullName evidence="2">EF-hand domain-containing protein</fullName>
    </recommendedName>
</protein>
<keyword evidence="1" id="KW-0106">Calcium</keyword>
<evidence type="ECO:0000256" key="1">
    <source>
        <dbReference type="ARBA" id="ARBA00022837"/>
    </source>
</evidence>